<feature type="coiled-coil region" evidence="5">
    <location>
        <begin position="328"/>
        <end position="362"/>
    </location>
</feature>
<evidence type="ECO:0000256" key="1">
    <source>
        <dbReference type="ARBA" id="ARBA00008894"/>
    </source>
</evidence>
<dbReference type="EnsemblPlants" id="EMT01270">
    <property type="protein sequence ID" value="EMT01270"/>
    <property type="gene ID" value="F775_20113"/>
</dbReference>
<keyword evidence="4" id="KW-0067">ATP-binding</keyword>
<dbReference type="PANTHER" id="PTHR33463">
    <property type="entry name" value="NB-ARC DOMAIN-CONTAINING PROTEIN-RELATED"/>
    <property type="match status" value="1"/>
</dbReference>
<sequence>MYQAQEQDDAVDSEETENDVRQRSWEAEGSVIQQIVQIRCRACYRLSTDLTLKKLRTRTSLASANGICAELQLPRKHDELQINIHGPRKAQSPSGDGDSRGLLPPTQSVSQEKNYSLDRPVLEKEKKTSADQPTSGRPLVAVADPAPDIGSTVAVTVTVVTPLPSPQDAVPSMAAERSAARSKATDGLKVSQRGEFRLKRPRISLRRPVASEISSERRKASPLQPPAGPPSLAYLSHLRLRRVLLRGSKGWPYYTNFRSPHRMIVQDIKRLFGERDISIAHDNQLVNHHLVHCLLSLLYMAVSALIDFITSTVASHLWNPVITRMRCIIEKEENIGKLDSTIRNLEARKQEIQIRLMNSERKQETCNPEVAEWLEKVAEIESEVNEMKHGQRKRRAQSFSYWSNYETSMQAAKKLKEAQMLHEKGSFKQVSIEVPPCFVQEIPTVPSTQGTDCNLSRVLQYLKDDRVAIVGVWGMGGVGKTTLLRKINNHFLGVIEEDYGYDLVIYVVASKACRIGQLQADISEKIGLFLKPGSSIETRASFMLSFLRRKKFLLLLDDLWNYLDLAEAGIPYPNGLNKQNVVLATRFESVCGHMDAHNRVFLECLDQEEAWKLFKEKVSEETINSDPRIEKLAHVVAEECGGLPLALVTIGRAMSTKKSYHEWALALSFLKKSRIHEIPNMGNVGHLYTRLKISYDYLQDKQIKECFLCCSLWPEDYSIWKVELIDCWMGMGLIEYDTMEEGYHKGYSIIEYLKDVCLLETGYLEDSEVRVHDIIRDMSLWISSDCSKEHMKWIVQAGIGLYNISNTDIETFRSARKISLMCNYITELPQALNCPNLQFLSLQQNFRLKVIPPSFLKSILSVTYLDLSWVPIKELPQEIGMLVELQYLTLKQTHIRLLPIAIGLLRKLKFLDMSYMDFLEKIPYGVFTNLSMLQVLNLYGSRYAGREADFDPANHMDYDEFSVEELSCLSLGITAKRVSTLQRLFDVPGVHLRCLGLYELNGERSLTLTLTESILVLNVMGCSDLEDFCIMNKPQCYEDHLARLEYLTFWDLPRLEMISMEHLQNLRVLTVGRTYQLLDLSCILKLPYLEHLNVSCCDKMKQIVDIQNVIDTEGRYETPIQAFRQLRVLQLNSLQSLDSLCNSKLDFPSLEYIDVFACPKMKKLPFEQIGKLKRIRGEQTWWDNLEWDDESSSLSLLASFKSSEICSASFRPELDTTVISSSPKAFFTKRQPILNSSVRFTSYPQSIFETEEFDGHMMME</sequence>
<feature type="region of interest" description="Disordered" evidence="6">
    <location>
        <begin position="1"/>
        <end position="26"/>
    </location>
</feature>
<dbReference type="InterPro" id="IPR002182">
    <property type="entry name" value="NB-ARC"/>
</dbReference>
<feature type="domain" description="Disease resistance R13L4/SHOC-2-like LRR" evidence="10">
    <location>
        <begin position="816"/>
        <end position="940"/>
    </location>
</feature>
<evidence type="ECO:0000256" key="2">
    <source>
        <dbReference type="ARBA" id="ARBA00022737"/>
    </source>
</evidence>
<dbReference type="FunFam" id="1.10.10.10:FF:000322">
    <property type="entry name" value="Probable disease resistance protein At1g63360"/>
    <property type="match status" value="1"/>
</dbReference>
<evidence type="ECO:0000256" key="5">
    <source>
        <dbReference type="SAM" id="Coils"/>
    </source>
</evidence>
<dbReference type="AlphaFoldDB" id="N1QQC3"/>
<evidence type="ECO:0000313" key="11">
    <source>
        <dbReference type="EnsemblPlants" id="EMT01270"/>
    </source>
</evidence>
<dbReference type="FunFam" id="1.10.8.430:FF:000003">
    <property type="entry name" value="Probable disease resistance protein At5g66910"/>
    <property type="match status" value="1"/>
</dbReference>
<dbReference type="FunFam" id="3.40.50.300:FF:001091">
    <property type="entry name" value="Probable disease resistance protein At1g61300"/>
    <property type="match status" value="1"/>
</dbReference>
<evidence type="ECO:0000259" key="8">
    <source>
        <dbReference type="Pfam" id="PF23247"/>
    </source>
</evidence>
<comment type="similarity">
    <text evidence="1">Belongs to the disease resistance NB-LRR family.</text>
</comment>
<feature type="domain" description="Disease resistance protein At4g27190-like leucine-rich repeats" evidence="8">
    <location>
        <begin position="1059"/>
        <end position="1164"/>
    </location>
</feature>
<dbReference type="Pfam" id="PF23247">
    <property type="entry name" value="LRR_RPS2"/>
    <property type="match status" value="1"/>
</dbReference>
<dbReference type="PANTHER" id="PTHR33463:SF204">
    <property type="entry name" value="NB-ARC DOMAIN-CONTAINING PROTEIN"/>
    <property type="match status" value="1"/>
</dbReference>
<feature type="region of interest" description="Disordered" evidence="6">
    <location>
        <begin position="86"/>
        <end position="143"/>
    </location>
</feature>
<feature type="domain" description="Disease resistance protein winged helix" evidence="9">
    <location>
        <begin position="712"/>
        <end position="778"/>
    </location>
</feature>
<dbReference type="InterPro" id="IPR050905">
    <property type="entry name" value="Plant_NBS-LRR"/>
</dbReference>
<organism evidence="11">
    <name type="scientific">Aegilops tauschii</name>
    <name type="common">Tausch's goatgrass</name>
    <name type="synonym">Aegilops squarrosa</name>
    <dbReference type="NCBI Taxonomy" id="37682"/>
    <lineage>
        <taxon>Eukaryota</taxon>
        <taxon>Viridiplantae</taxon>
        <taxon>Streptophyta</taxon>
        <taxon>Embryophyta</taxon>
        <taxon>Tracheophyta</taxon>
        <taxon>Spermatophyta</taxon>
        <taxon>Magnoliopsida</taxon>
        <taxon>Liliopsida</taxon>
        <taxon>Poales</taxon>
        <taxon>Poaceae</taxon>
        <taxon>BOP clade</taxon>
        <taxon>Pooideae</taxon>
        <taxon>Triticodae</taxon>
        <taxon>Triticeae</taxon>
        <taxon>Triticinae</taxon>
        <taxon>Aegilops</taxon>
    </lineage>
</organism>
<dbReference type="PRINTS" id="PR00364">
    <property type="entry name" value="DISEASERSIST"/>
</dbReference>
<dbReference type="GO" id="GO:0005524">
    <property type="term" value="F:ATP binding"/>
    <property type="evidence" value="ECO:0007669"/>
    <property type="project" value="UniProtKB-KW"/>
</dbReference>
<keyword evidence="2" id="KW-0677">Repeat</keyword>
<dbReference type="GO" id="GO:0009626">
    <property type="term" value="P:plant-type hypersensitive response"/>
    <property type="evidence" value="ECO:0007669"/>
    <property type="project" value="UniProtKB-ARBA"/>
</dbReference>
<dbReference type="InterPro" id="IPR057135">
    <property type="entry name" value="At4g27190-like_LRR"/>
</dbReference>
<dbReference type="Gene3D" id="1.10.10.10">
    <property type="entry name" value="Winged helix-like DNA-binding domain superfamily/Winged helix DNA-binding domain"/>
    <property type="match status" value="1"/>
</dbReference>
<dbReference type="InterPro" id="IPR027417">
    <property type="entry name" value="P-loop_NTPase"/>
</dbReference>
<evidence type="ECO:0000256" key="6">
    <source>
        <dbReference type="SAM" id="MobiDB-lite"/>
    </source>
</evidence>
<protein>
    <submittedName>
        <fullName evidence="11">Disease resistance protein RPS2</fullName>
    </submittedName>
</protein>
<keyword evidence="4" id="KW-0547">Nucleotide-binding</keyword>
<evidence type="ECO:0000256" key="3">
    <source>
        <dbReference type="ARBA" id="ARBA00022821"/>
    </source>
</evidence>
<dbReference type="Pfam" id="PF00931">
    <property type="entry name" value="NB-ARC"/>
    <property type="match status" value="1"/>
</dbReference>
<evidence type="ECO:0000259" key="7">
    <source>
        <dbReference type="Pfam" id="PF00931"/>
    </source>
</evidence>
<dbReference type="Pfam" id="PF23559">
    <property type="entry name" value="WHD_DRP"/>
    <property type="match status" value="1"/>
</dbReference>
<feature type="domain" description="NB-ARC" evidence="7">
    <location>
        <begin position="455"/>
        <end position="622"/>
    </location>
</feature>
<dbReference type="Pfam" id="PF23598">
    <property type="entry name" value="LRR_14"/>
    <property type="match status" value="1"/>
</dbReference>
<dbReference type="InterPro" id="IPR032675">
    <property type="entry name" value="LRR_dom_sf"/>
</dbReference>
<dbReference type="InterPro" id="IPR055414">
    <property type="entry name" value="LRR_R13L4/SHOC2-like"/>
</dbReference>
<feature type="compositionally biased region" description="Polar residues" evidence="6">
    <location>
        <begin position="105"/>
        <end position="114"/>
    </location>
</feature>
<feature type="region of interest" description="Disordered" evidence="6">
    <location>
        <begin position="208"/>
        <end position="228"/>
    </location>
</feature>
<accession>N1QQC3</accession>
<dbReference type="SUPFAM" id="SSF52058">
    <property type="entry name" value="L domain-like"/>
    <property type="match status" value="1"/>
</dbReference>
<dbReference type="SUPFAM" id="SSF52540">
    <property type="entry name" value="P-loop containing nucleoside triphosphate hydrolases"/>
    <property type="match status" value="1"/>
</dbReference>
<dbReference type="GO" id="GO:0042742">
    <property type="term" value="P:defense response to bacterium"/>
    <property type="evidence" value="ECO:0007669"/>
    <property type="project" value="UniProtKB-ARBA"/>
</dbReference>
<evidence type="ECO:0000259" key="10">
    <source>
        <dbReference type="Pfam" id="PF23598"/>
    </source>
</evidence>
<name>N1QQC3_AEGTA</name>
<dbReference type="GO" id="GO:0002758">
    <property type="term" value="P:innate immune response-activating signaling pathway"/>
    <property type="evidence" value="ECO:0007669"/>
    <property type="project" value="UniProtKB-ARBA"/>
</dbReference>
<dbReference type="InterPro" id="IPR042197">
    <property type="entry name" value="Apaf_helical"/>
</dbReference>
<feature type="compositionally biased region" description="Acidic residues" evidence="6">
    <location>
        <begin position="1"/>
        <end position="17"/>
    </location>
</feature>
<dbReference type="InterPro" id="IPR058922">
    <property type="entry name" value="WHD_DRP"/>
</dbReference>
<keyword evidence="5" id="KW-0175">Coiled coil</keyword>
<evidence type="ECO:0000256" key="4">
    <source>
        <dbReference type="ARBA" id="ARBA00022840"/>
    </source>
</evidence>
<dbReference type="GO" id="GO:0043531">
    <property type="term" value="F:ADP binding"/>
    <property type="evidence" value="ECO:0007669"/>
    <property type="project" value="InterPro"/>
</dbReference>
<evidence type="ECO:0000259" key="9">
    <source>
        <dbReference type="Pfam" id="PF23559"/>
    </source>
</evidence>
<dbReference type="Gene3D" id="3.80.10.10">
    <property type="entry name" value="Ribonuclease Inhibitor"/>
    <property type="match status" value="2"/>
</dbReference>
<dbReference type="Gene3D" id="1.10.8.430">
    <property type="entry name" value="Helical domain of apoptotic protease-activating factors"/>
    <property type="match status" value="1"/>
</dbReference>
<reference evidence="11" key="1">
    <citation type="submission" date="2015-06" db="UniProtKB">
        <authorList>
            <consortium name="EnsemblPlants"/>
        </authorList>
    </citation>
    <scope>IDENTIFICATION</scope>
</reference>
<dbReference type="Gene3D" id="3.40.50.300">
    <property type="entry name" value="P-loop containing nucleotide triphosphate hydrolases"/>
    <property type="match status" value="1"/>
</dbReference>
<feature type="compositionally biased region" description="Basic and acidic residues" evidence="6">
    <location>
        <begin position="120"/>
        <end position="129"/>
    </location>
</feature>
<dbReference type="InterPro" id="IPR036388">
    <property type="entry name" value="WH-like_DNA-bd_sf"/>
</dbReference>
<keyword evidence="3" id="KW-0611">Plant defense</keyword>
<proteinExistence type="inferred from homology"/>
<dbReference type="ExpressionAtlas" id="N1QQC3">
    <property type="expression patterns" value="baseline"/>
</dbReference>